<evidence type="ECO:0000313" key="2">
    <source>
        <dbReference type="Proteomes" id="UP000297280"/>
    </source>
</evidence>
<dbReference type="Proteomes" id="UP000297280">
    <property type="component" value="Unassembled WGS sequence"/>
</dbReference>
<keyword evidence="2" id="KW-1185">Reference proteome</keyword>
<proteinExistence type="predicted"/>
<protein>
    <submittedName>
        <fullName evidence="1">Uncharacterized protein</fullName>
    </submittedName>
</protein>
<sequence length="80" mass="9331">MNIKLNSGLACKRYNRSEDWPPVYHIQDKSTLQKDYPWPVVNTHVNSNGTTKCTLNEIVTYDNPQDSSDYLISDEIWRNV</sequence>
<organism evidence="1 2">
    <name type="scientific">Botrytis porri</name>
    <dbReference type="NCBI Taxonomy" id="87229"/>
    <lineage>
        <taxon>Eukaryota</taxon>
        <taxon>Fungi</taxon>
        <taxon>Dikarya</taxon>
        <taxon>Ascomycota</taxon>
        <taxon>Pezizomycotina</taxon>
        <taxon>Leotiomycetes</taxon>
        <taxon>Helotiales</taxon>
        <taxon>Sclerotiniaceae</taxon>
        <taxon>Botrytis</taxon>
    </lineage>
</organism>
<evidence type="ECO:0000313" key="1">
    <source>
        <dbReference type="EMBL" id="TGO85777.1"/>
    </source>
</evidence>
<dbReference type="EMBL" id="PQXO01000363">
    <property type="protein sequence ID" value="TGO85777.1"/>
    <property type="molecule type" value="Genomic_DNA"/>
</dbReference>
<name>A0A4Z1KIA1_9HELO</name>
<gene>
    <name evidence="1" type="ORF">BPOR_0364g00010</name>
</gene>
<dbReference type="AlphaFoldDB" id="A0A4Z1KIA1"/>
<comment type="caution">
    <text evidence="1">The sequence shown here is derived from an EMBL/GenBank/DDBJ whole genome shotgun (WGS) entry which is preliminary data.</text>
</comment>
<accession>A0A4Z1KIA1</accession>
<reference evidence="1 2" key="1">
    <citation type="submission" date="2017-12" db="EMBL/GenBank/DDBJ databases">
        <title>Comparative genomics of Botrytis spp.</title>
        <authorList>
            <person name="Valero-Jimenez C.A."/>
            <person name="Tapia P."/>
            <person name="Veloso J."/>
            <person name="Silva-Moreno E."/>
            <person name="Staats M."/>
            <person name="Valdes J.H."/>
            <person name="Van Kan J.A.L."/>
        </authorList>
    </citation>
    <scope>NUCLEOTIDE SEQUENCE [LARGE SCALE GENOMIC DNA]</scope>
    <source>
        <strain evidence="1 2">MUCL3349</strain>
    </source>
</reference>